<evidence type="ECO:0000256" key="4">
    <source>
        <dbReference type="ARBA" id="ARBA00022461"/>
    </source>
</evidence>
<dbReference type="PANTHER" id="PTHR46320">
    <property type="entry name" value="GLYCEROPHOSPHODIESTER PHOSPHODIESTERASE 1"/>
    <property type="match status" value="1"/>
</dbReference>
<evidence type="ECO:0000256" key="11">
    <source>
        <dbReference type="ARBA" id="ARBA00023303"/>
    </source>
</evidence>
<dbReference type="GO" id="GO:0006644">
    <property type="term" value="P:phospholipid metabolic process"/>
    <property type="evidence" value="ECO:0007669"/>
    <property type="project" value="TreeGrafter"/>
</dbReference>
<keyword evidence="11 12" id="KW-0407">Ion channel</keyword>
<dbReference type="Pfam" id="PF03009">
    <property type="entry name" value="GDPD"/>
    <property type="match status" value="1"/>
</dbReference>
<evidence type="ECO:0000256" key="6">
    <source>
        <dbReference type="ARBA" id="ARBA00022989"/>
    </source>
</evidence>
<evidence type="ECO:0000313" key="15">
    <source>
        <dbReference type="Proteomes" id="UP001314205"/>
    </source>
</evidence>
<keyword evidence="4 12" id="KW-0894">Sodium channel</keyword>
<sequence length="626" mass="72120">MSRYISEPVVVSLQHDYRAWWTTFPAITACFLERVQPEYAKREIKRLWNVTEDSDTERFQYYYSFVEEVADVSFRTNLQNFWKYQDDDTVKNINLLQLARNVHPNMTLLVNVSQTNKEVQWIPVITEEGICLTLNSVYAEYQFLQQEIKWKQQELLKCHYHSGQCFVRIDSSSNVVRYFVHSPYDIATAISNPIGEVMPGEELVIDFKVVEIQAATRVKALTQEQRRCRYPDEWLSNSIKMATCVMRTGWRASGGTLRFSSIYLKTWPNVPAYPNALNSIITLTQRRSLFVLPFGLDVGILGVAAYYITRLKKPDPNNVVSIFGPDPWSKESELHPEKVVKCIAHRGAGLDAPENTIQAFKYCVERDCHFVELDVRSSRDGHLVLLHDQGLGRLTGTDISDVHIMDWEKIKNIDIGATHPNRQQFKEVHLCLLDDALDYLLANNVRMIIDIKGEDKQVVNGILKAFSKQPALYRYAVVTSFNPFILYQIRKKDPQVVGAISYRPYCFSAQDYDAENGPNNPRFGDNLPVQALLRIADLVHSLLWRWSARWCAASAVLLHKDIVSPSEVQYWRSLGIRCAGWSVNRPLEKLYWRGVLRAPYLASTLLGEPDVDEQKRVEKRSIKEVD</sequence>
<name>A0AAV1L188_9NEOP</name>
<dbReference type="GO" id="GO:0006580">
    <property type="term" value="P:ethanolamine metabolic process"/>
    <property type="evidence" value="ECO:0007669"/>
    <property type="project" value="TreeGrafter"/>
</dbReference>
<dbReference type="EMBL" id="CAVLGL010000082">
    <property type="protein sequence ID" value="CAK1587792.1"/>
    <property type="molecule type" value="Genomic_DNA"/>
</dbReference>
<dbReference type="GO" id="GO:0070291">
    <property type="term" value="P:N-acylethanolamine metabolic process"/>
    <property type="evidence" value="ECO:0007669"/>
    <property type="project" value="TreeGrafter"/>
</dbReference>
<keyword evidence="6" id="KW-1133">Transmembrane helix</keyword>
<evidence type="ECO:0000256" key="10">
    <source>
        <dbReference type="ARBA" id="ARBA00023201"/>
    </source>
</evidence>
<dbReference type="InterPro" id="IPR017946">
    <property type="entry name" value="PLC-like_Pdiesterase_TIM-brl"/>
</dbReference>
<dbReference type="Gene3D" id="3.20.20.190">
    <property type="entry name" value="Phosphatidylinositol (PI) phosphodiesterase"/>
    <property type="match status" value="1"/>
</dbReference>
<comment type="similarity">
    <text evidence="2 12">Belongs to the amiloride-sensitive sodium channel (TC 1.A.6) family.</text>
</comment>
<dbReference type="InterPro" id="IPR030395">
    <property type="entry name" value="GP_PDE_dom"/>
</dbReference>
<dbReference type="AlphaFoldDB" id="A0AAV1L188"/>
<feature type="domain" description="GP-PDE" evidence="13">
    <location>
        <begin position="340"/>
        <end position="593"/>
    </location>
</feature>
<evidence type="ECO:0000256" key="7">
    <source>
        <dbReference type="ARBA" id="ARBA00023053"/>
    </source>
</evidence>
<keyword evidence="7" id="KW-0915">Sodium</keyword>
<dbReference type="Pfam" id="PF00858">
    <property type="entry name" value="ASC"/>
    <property type="match status" value="1"/>
</dbReference>
<dbReference type="GO" id="GO:0008889">
    <property type="term" value="F:glycerophosphodiester phosphodiesterase activity"/>
    <property type="evidence" value="ECO:0007669"/>
    <property type="project" value="TreeGrafter"/>
</dbReference>
<evidence type="ECO:0000256" key="12">
    <source>
        <dbReference type="RuleBase" id="RU000679"/>
    </source>
</evidence>
<dbReference type="Proteomes" id="UP001314205">
    <property type="component" value="Unassembled WGS sequence"/>
</dbReference>
<keyword evidence="10 12" id="KW-0739">Sodium transport</keyword>
<keyword evidence="5 12" id="KW-0812">Transmembrane</keyword>
<organism evidence="14 15">
    <name type="scientific">Parnassius mnemosyne</name>
    <name type="common">clouded apollo</name>
    <dbReference type="NCBI Taxonomy" id="213953"/>
    <lineage>
        <taxon>Eukaryota</taxon>
        <taxon>Metazoa</taxon>
        <taxon>Ecdysozoa</taxon>
        <taxon>Arthropoda</taxon>
        <taxon>Hexapoda</taxon>
        <taxon>Insecta</taxon>
        <taxon>Pterygota</taxon>
        <taxon>Neoptera</taxon>
        <taxon>Endopterygota</taxon>
        <taxon>Lepidoptera</taxon>
        <taxon>Glossata</taxon>
        <taxon>Ditrysia</taxon>
        <taxon>Papilionoidea</taxon>
        <taxon>Papilionidae</taxon>
        <taxon>Parnassiinae</taxon>
        <taxon>Parnassini</taxon>
        <taxon>Parnassius</taxon>
        <taxon>Driopa</taxon>
    </lineage>
</organism>
<keyword evidence="8 12" id="KW-0406">Ion transport</keyword>
<evidence type="ECO:0000313" key="14">
    <source>
        <dbReference type="EMBL" id="CAK1587792.1"/>
    </source>
</evidence>
<evidence type="ECO:0000256" key="2">
    <source>
        <dbReference type="ARBA" id="ARBA00007193"/>
    </source>
</evidence>
<accession>A0AAV1L188</accession>
<dbReference type="PROSITE" id="PS51704">
    <property type="entry name" value="GP_PDE"/>
    <property type="match status" value="1"/>
</dbReference>
<dbReference type="GO" id="GO:0005886">
    <property type="term" value="C:plasma membrane"/>
    <property type="evidence" value="ECO:0007669"/>
    <property type="project" value="TreeGrafter"/>
</dbReference>
<evidence type="ECO:0000256" key="9">
    <source>
        <dbReference type="ARBA" id="ARBA00023136"/>
    </source>
</evidence>
<reference evidence="14 15" key="1">
    <citation type="submission" date="2023-11" db="EMBL/GenBank/DDBJ databases">
        <authorList>
            <person name="Hedman E."/>
            <person name="Englund M."/>
            <person name="Stromberg M."/>
            <person name="Nyberg Akerstrom W."/>
            <person name="Nylinder S."/>
            <person name="Jareborg N."/>
            <person name="Kallberg Y."/>
            <person name="Kronander E."/>
        </authorList>
    </citation>
    <scope>NUCLEOTIDE SEQUENCE [LARGE SCALE GENOMIC DNA]</scope>
</reference>
<dbReference type="SUPFAM" id="SSF51695">
    <property type="entry name" value="PLC-like phosphodiesterases"/>
    <property type="match status" value="1"/>
</dbReference>
<dbReference type="GO" id="GO:0005272">
    <property type="term" value="F:sodium channel activity"/>
    <property type="evidence" value="ECO:0007669"/>
    <property type="project" value="UniProtKB-KW"/>
</dbReference>
<dbReference type="PANTHER" id="PTHR46320:SF1">
    <property type="entry name" value="GLYCEROPHOSPHODIESTER PHOSPHODIESTERASE 1"/>
    <property type="match status" value="1"/>
</dbReference>
<evidence type="ECO:0000256" key="3">
    <source>
        <dbReference type="ARBA" id="ARBA00022448"/>
    </source>
</evidence>
<keyword evidence="3 12" id="KW-0813">Transport</keyword>
<keyword evidence="9" id="KW-0472">Membrane</keyword>
<evidence type="ECO:0000256" key="1">
    <source>
        <dbReference type="ARBA" id="ARBA00004141"/>
    </source>
</evidence>
<comment type="caution">
    <text evidence="14">The sequence shown here is derived from an EMBL/GenBank/DDBJ whole genome shotgun (WGS) entry which is preliminary data.</text>
</comment>
<comment type="subcellular location">
    <subcellularLocation>
        <location evidence="1">Membrane</location>
        <topology evidence="1">Multi-pass membrane protein</topology>
    </subcellularLocation>
</comment>
<dbReference type="InterPro" id="IPR001873">
    <property type="entry name" value="ENaC"/>
</dbReference>
<keyword evidence="15" id="KW-1185">Reference proteome</keyword>
<dbReference type="PROSITE" id="PS51257">
    <property type="entry name" value="PROKAR_LIPOPROTEIN"/>
    <property type="match status" value="1"/>
</dbReference>
<evidence type="ECO:0000256" key="8">
    <source>
        <dbReference type="ARBA" id="ARBA00023065"/>
    </source>
</evidence>
<proteinExistence type="inferred from homology"/>
<protein>
    <recommendedName>
        <fullName evidence="13">GP-PDE domain-containing protein</fullName>
    </recommendedName>
</protein>
<evidence type="ECO:0000259" key="13">
    <source>
        <dbReference type="PROSITE" id="PS51704"/>
    </source>
</evidence>
<evidence type="ECO:0000256" key="5">
    <source>
        <dbReference type="ARBA" id="ARBA00022692"/>
    </source>
</evidence>
<gene>
    <name evidence="14" type="ORF">PARMNEM_LOCUS8517</name>
</gene>